<evidence type="ECO:0000259" key="6">
    <source>
        <dbReference type="SMART" id="SM00382"/>
    </source>
</evidence>
<evidence type="ECO:0000313" key="8">
    <source>
        <dbReference type="Proteomes" id="UP000233517"/>
    </source>
</evidence>
<dbReference type="Pfam" id="PF00004">
    <property type="entry name" value="AAA"/>
    <property type="match status" value="1"/>
</dbReference>
<dbReference type="InterPro" id="IPR008921">
    <property type="entry name" value="DNA_pol3_clamp-load_cplx_C"/>
</dbReference>
<keyword evidence="3" id="KW-0235">DNA replication</keyword>
<dbReference type="SUPFAM" id="SSF52540">
    <property type="entry name" value="P-loop containing nucleoside triphosphate hydrolases"/>
    <property type="match status" value="1"/>
</dbReference>
<dbReference type="GO" id="GO:0003677">
    <property type="term" value="F:DNA binding"/>
    <property type="evidence" value="ECO:0007669"/>
    <property type="project" value="InterPro"/>
</dbReference>
<feature type="domain" description="AAA+ ATPase" evidence="6">
    <location>
        <begin position="38"/>
        <end position="154"/>
    </location>
</feature>
<comment type="function">
    <text evidence="1">DNA-dependent ATPase that plays important roles in cellular responses to stalled DNA replication processes.</text>
</comment>
<keyword evidence="4" id="KW-0547">Nucleotide-binding</keyword>
<comment type="similarity">
    <text evidence="2">Belongs to the AAA ATPase family. RarA/MGS1/WRNIP1 subfamily.</text>
</comment>
<evidence type="ECO:0000256" key="5">
    <source>
        <dbReference type="ARBA" id="ARBA00022840"/>
    </source>
</evidence>
<dbReference type="Proteomes" id="UP000233517">
    <property type="component" value="Unassembled WGS sequence"/>
</dbReference>
<dbReference type="PANTHER" id="PTHR13779:SF7">
    <property type="entry name" value="ATPASE WRNIP1"/>
    <property type="match status" value="1"/>
</dbReference>
<reference evidence="7 8" key="1">
    <citation type="journal article" date="2017" name="ISME J.">
        <title>Potential for microbial H2 and metal transformations associated with novel bacteria and archaea in deep terrestrial subsurface sediments.</title>
        <authorList>
            <person name="Hernsdorf A.W."/>
            <person name="Amano Y."/>
            <person name="Miyakawa K."/>
            <person name="Ise K."/>
            <person name="Suzuki Y."/>
            <person name="Anantharaman K."/>
            <person name="Probst A."/>
            <person name="Burstein D."/>
            <person name="Thomas B.C."/>
            <person name="Banfield J.F."/>
        </authorList>
    </citation>
    <scope>NUCLEOTIDE SEQUENCE [LARGE SCALE GENOMIC DNA]</scope>
    <source>
        <strain evidence="7">HGW-Falkowbacteria-1</strain>
    </source>
</reference>
<gene>
    <name evidence="7" type="ORF">CVU82_00305</name>
</gene>
<dbReference type="GO" id="GO:0000731">
    <property type="term" value="P:DNA synthesis involved in DNA repair"/>
    <property type="evidence" value="ECO:0007669"/>
    <property type="project" value="TreeGrafter"/>
</dbReference>
<dbReference type="Pfam" id="PF12002">
    <property type="entry name" value="MgsA_C"/>
    <property type="match status" value="1"/>
</dbReference>
<evidence type="ECO:0000256" key="2">
    <source>
        <dbReference type="ARBA" id="ARBA00008959"/>
    </source>
</evidence>
<dbReference type="InterPro" id="IPR032423">
    <property type="entry name" value="AAA_assoc_2"/>
</dbReference>
<protein>
    <submittedName>
        <fullName evidence="7">AAA family ATPase</fullName>
    </submittedName>
</protein>
<comment type="caution">
    <text evidence="7">The sequence shown here is derived from an EMBL/GenBank/DDBJ whole genome shotgun (WGS) entry which is preliminary data.</text>
</comment>
<dbReference type="GO" id="GO:0005524">
    <property type="term" value="F:ATP binding"/>
    <property type="evidence" value="ECO:0007669"/>
    <property type="project" value="UniProtKB-KW"/>
</dbReference>
<accession>A0A2N2EAA0</accession>
<dbReference type="GO" id="GO:0008047">
    <property type="term" value="F:enzyme activator activity"/>
    <property type="evidence" value="ECO:0007669"/>
    <property type="project" value="TreeGrafter"/>
</dbReference>
<dbReference type="CDD" id="cd18139">
    <property type="entry name" value="HLD_clamp_RarA"/>
    <property type="match status" value="1"/>
</dbReference>
<dbReference type="InterPro" id="IPR003593">
    <property type="entry name" value="AAA+_ATPase"/>
</dbReference>
<dbReference type="InterPro" id="IPR021886">
    <property type="entry name" value="MgsA_C"/>
</dbReference>
<evidence type="ECO:0000256" key="1">
    <source>
        <dbReference type="ARBA" id="ARBA00002393"/>
    </source>
</evidence>
<dbReference type="GO" id="GO:0006261">
    <property type="term" value="P:DNA-templated DNA replication"/>
    <property type="evidence" value="ECO:0007669"/>
    <property type="project" value="TreeGrafter"/>
</dbReference>
<dbReference type="SMART" id="SM00382">
    <property type="entry name" value="AAA"/>
    <property type="match status" value="1"/>
</dbReference>
<dbReference type="SUPFAM" id="SSF48019">
    <property type="entry name" value="post-AAA+ oligomerization domain-like"/>
    <property type="match status" value="1"/>
</dbReference>
<evidence type="ECO:0000256" key="3">
    <source>
        <dbReference type="ARBA" id="ARBA00022705"/>
    </source>
</evidence>
<dbReference type="Gene3D" id="3.40.50.300">
    <property type="entry name" value="P-loop containing nucleotide triphosphate hydrolases"/>
    <property type="match status" value="1"/>
</dbReference>
<dbReference type="FunFam" id="1.20.272.10:FF:000001">
    <property type="entry name" value="Putative AAA family ATPase"/>
    <property type="match status" value="1"/>
</dbReference>
<evidence type="ECO:0000313" key="7">
    <source>
        <dbReference type="EMBL" id="PKM91641.1"/>
    </source>
</evidence>
<dbReference type="GO" id="GO:0016887">
    <property type="term" value="F:ATP hydrolysis activity"/>
    <property type="evidence" value="ECO:0007669"/>
    <property type="project" value="InterPro"/>
</dbReference>
<keyword evidence="5" id="KW-0067">ATP-binding</keyword>
<dbReference type="EMBL" id="PHAI01000001">
    <property type="protein sequence ID" value="PKM91641.1"/>
    <property type="molecule type" value="Genomic_DNA"/>
</dbReference>
<organism evidence="7 8">
    <name type="scientific">Candidatus Falkowbacteria bacterium HGW-Falkowbacteria-1</name>
    <dbReference type="NCBI Taxonomy" id="2013768"/>
    <lineage>
        <taxon>Bacteria</taxon>
        <taxon>Candidatus Falkowiibacteriota</taxon>
    </lineage>
</organism>
<dbReference type="PANTHER" id="PTHR13779">
    <property type="entry name" value="WERNER HELICASE-INTERACTING PROTEIN 1 FAMILY MEMBER"/>
    <property type="match status" value="1"/>
</dbReference>
<dbReference type="GO" id="GO:0017116">
    <property type="term" value="F:single-stranded DNA helicase activity"/>
    <property type="evidence" value="ECO:0007669"/>
    <property type="project" value="TreeGrafter"/>
</dbReference>
<dbReference type="Gene3D" id="1.10.3710.10">
    <property type="entry name" value="DNA polymerase III clamp loader subunits, C-terminal domain"/>
    <property type="match status" value="1"/>
</dbReference>
<dbReference type="InterPro" id="IPR027417">
    <property type="entry name" value="P-loop_NTPase"/>
</dbReference>
<dbReference type="Gene3D" id="1.20.272.10">
    <property type="match status" value="1"/>
</dbReference>
<evidence type="ECO:0000256" key="4">
    <source>
        <dbReference type="ARBA" id="ARBA00022741"/>
    </source>
</evidence>
<dbReference type="InterPro" id="IPR051314">
    <property type="entry name" value="AAA_ATPase_RarA/MGS1/WRNIP1"/>
</dbReference>
<dbReference type="Gene3D" id="1.10.8.60">
    <property type="match status" value="1"/>
</dbReference>
<dbReference type="Pfam" id="PF16193">
    <property type="entry name" value="AAA_assoc_2"/>
    <property type="match status" value="1"/>
</dbReference>
<name>A0A2N2EAA0_9BACT</name>
<dbReference type="InterPro" id="IPR003959">
    <property type="entry name" value="ATPase_AAA_core"/>
</dbReference>
<dbReference type="AlphaFoldDB" id="A0A2N2EAA0"/>
<dbReference type="FunFam" id="3.40.50.300:FF:000137">
    <property type="entry name" value="Replication-associated recombination protein A"/>
    <property type="match status" value="1"/>
</dbReference>
<dbReference type="CDD" id="cd00009">
    <property type="entry name" value="AAA"/>
    <property type="match status" value="1"/>
</dbReference>
<proteinExistence type="inferred from homology"/>
<sequence>MNIPLAFQLRPQNLKEFFGQEKIVGPNTWLRSVIEKDQLASLVFWGPPGTGKTTLAFIISKEAKADFVSLSAVSSGIKDLKEIVIRAGENRRFNKKTILFIDEIHRWNKAQQDALLPHIENGLLVLIGATTENPSFSVNSSLLSRLKVLILESLSDNDLINIIKRAEKNTGLKMGQKERKLIASLSGGDARRALNIVESILESNETPNLKLIKELANKPQLHYDKDGEEHYNLISALHKSLRGSDAKAALYWIIRMLESGEDPLYVARRLIRFASEDIGLANNSALMIANQAYEACAKIGWPECSLSLVQATIYLAKSKKSIAVYKAYNLGMDEISQSGSLPVPIHLRNAPTKFMKDIGYGKDYKYTPEEDDTGQNYLPDGLKNQKFKKLVL</sequence>